<dbReference type="SUPFAM" id="SSF52058">
    <property type="entry name" value="L domain-like"/>
    <property type="match status" value="1"/>
</dbReference>
<dbReference type="WBParaSite" id="HNAJ_0000176701-mRNA-1">
    <property type="protein sequence ID" value="HNAJ_0000176701-mRNA-1"/>
    <property type="gene ID" value="HNAJ_0000176701"/>
</dbReference>
<evidence type="ECO:0000313" key="4">
    <source>
        <dbReference type="WBParaSite" id="HNAJ_0000176701-mRNA-1"/>
    </source>
</evidence>
<dbReference type="Proteomes" id="UP000278807">
    <property type="component" value="Unassembled WGS sequence"/>
</dbReference>
<feature type="signal peptide" evidence="1">
    <location>
        <begin position="1"/>
        <end position="27"/>
    </location>
</feature>
<organism evidence="4">
    <name type="scientific">Rodentolepis nana</name>
    <name type="common">Dwarf tapeworm</name>
    <name type="synonym">Hymenolepis nana</name>
    <dbReference type="NCBI Taxonomy" id="102285"/>
    <lineage>
        <taxon>Eukaryota</taxon>
        <taxon>Metazoa</taxon>
        <taxon>Spiralia</taxon>
        <taxon>Lophotrochozoa</taxon>
        <taxon>Platyhelminthes</taxon>
        <taxon>Cestoda</taxon>
        <taxon>Eucestoda</taxon>
        <taxon>Cyclophyllidea</taxon>
        <taxon>Hymenolepididae</taxon>
        <taxon>Rodentolepis</taxon>
    </lineage>
</organism>
<evidence type="ECO:0000256" key="1">
    <source>
        <dbReference type="SAM" id="SignalP"/>
    </source>
</evidence>
<keyword evidence="3" id="KW-1185">Reference proteome</keyword>
<dbReference type="Gene3D" id="3.80.10.10">
    <property type="entry name" value="Ribonuclease Inhibitor"/>
    <property type="match status" value="1"/>
</dbReference>
<name>A0A0R3T3Z7_RODNA</name>
<proteinExistence type="predicted"/>
<protein>
    <submittedName>
        <fullName evidence="4">LRRCT domain-containing protein</fullName>
    </submittedName>
</protein>
<gene>
    <name evidence="2" type="ORF">HNAJ_LOCUS1766</name>
</gene>
<dbReference type="AlphaFoldDB" id="A0A0R3T3Z7"/>
<sequence>MYIGRCLSGLLTALSLLLLLYFPSSETFIELDRFCELEHKESLICYLDCFEAILDLLPKGTDLGRITGLVVRQTNLDCNTDVAVDVFQNFTNLQELHFTGVSCPFSKLPSITKLDQLIIMAAQDNHKDEEQISWKAERQTILPNMNKLAIKELCCDLFQGNILAPILEDLSFQCARVPSYITGSSETKNALFFTVPHLQKLEYTENGLGFPISSASNLPHLRTLFVTPNAELEESFLPVKTPLNLSGLKEIILMVEDLGPFTSASHFFQCVDLGNTNLTHITLINPSVGPLTCPSLWRCASCHPHTSNDNQTVEIYVQSASFTKLSSLLPKMTLNTTDLSLNHYPLLHIDGDAMGRFSHLRSLRVGETYGGRKPTGMVILLDNPFKSLRRPDKFHFIRLSLVECGCLVYNTFSWLKAQNPYFDGKIQCAEVLQTRSSDERIELGKWINVSDFLRKLRQRCQPNQNHISTNYLPTANRFVMKSTSEEPSDGGELRKSSPLICAILFLFSAILERINV</sequence>
<dbReference type="OrthoDB" id="6250031at2759"/>
<reference evidence="2 3" key="2">
    <citation type="submission" date="2018-11" db="EMBL/GenBank/DDBJ databases">
        <authorList>
            <consortium name="Pathogen Informatics"/>
        </authorList>
    </citation>
    <scope>NUCLEOTIDE SEQUENCE [LARGE SCALE GENOMIC DNA]</scope>
</reference>
<feature type="chain" id="PRO_5043131637" evidence="1">
    <location>
        <begin position="28"/>
        <end position="516"/>
    </location>
</feature>
<dbReference type="EMBL" id="UZAE01000736">
    <property type="protein sequence ID" value="VDN97625.1"/>
    <property type="molecule type" value="Genomic_DNA"/>
</dbReference>
<dbReference type="InterPro" id="IPR032675">
    <property type="entry name" value="LRR_dom_sf"/>
</dbReference>
<evidence type="ECO:0000313" key="2">
    <source>
        <dbReference type="EMBL" id="VDN97625.1"/>
    </source>
</evidence>
<reference evidence="4" key="1">
    <citation type="submission" date="2017-02" db="UniProtKB">
        <authorList>
            <consortium name="WormBaseParasite"/>
        </authorList>
    </citation>
    <scope>IDENTIFICATION</scope>
</reference>
<evidence type="ECO:0000313" key="3">
    <source>
        <dbReference type="Proteomes" id="UP000278807"/>
    </source>
</evidence>
<keyword evidence="1" id="KW-0732">Signal</keyword>
<accession>A0A0R3T3Z7</accession>